<evidence type="ECO:0000313" key="3">
    <source>
        <dbReference type="EMBL" id="OGL44792.1"/>
    </source>
</evidence>
<dbReference type="InterPro" id="IPR036188">
    <property type="entry name" value="FAD/NAD-bd_sf"/>
</dbReference>
<dbReference type="PRINTS" id="PR00420">
    <property type="entry name" value="RNGMNOXGNASE"/>
</dbReference>
<dbReference type="SUPFAM" id="SSF51905">
    <property type="entry name" value="FAD/NAD(P)-binding domain"/>
    <property type="match status" value="1"/>
</dbReference>
<evidence type="ECO:0000313" key="4">
    <source>
        <dbReference type="Proteomes" id="UP000178435"/>
    </source>
</evidence>
<dbReference type="AlphaFoldDB" id="A0A1F7RTB0"/>
<dbReference type="PANTHER" id="PTHR42685:SF22">
    <property type="entry name" value="CONDITIONED MEDIUM FACTOR RECEPTOR 1"/>
    <property type="match status" value="1"/>
</dbReference>
<dbReference type="GO" id="GO:0071949">
    <property type="term" value="F:FAD binding"/>
    <property type="evidence" value="ECO:0007669"/>
    <property type="project" value="InterPro"/>
</dbReference>
<accession>A0A1F7RTB0</accession>
<name>A0A1F7RTB0_9BACT</name>
<organism evidence="3 4">
    <name type="scientific">Candidatus Schekmanbacteria bacterium RBG_16_38_11</name>
    <dbReference type="NCBI Taxonomy" id="1817880"/>
    <lineage>
        <taxon>Bacteria</taxon>
        <taxon>Candidatus Schekmaniibacteriota</taxon>
    </lineage>
</organism>
<dbReference type="Proteomes" id="UP000178435">
    <property type="component" value="Unassembled WGS sequence"/>
</dbReference>
<dbReference type="Gene3D" id="3.50.50.60">
    <property type="entry name" value="FAD/NAD(P)-binding domain"/>
    <property type="match status" value="1"/>
</dbReference>
<evidence type="ECO:0000259" key="1">
    <source>
        <dbReference type="Pfam" id="PF01494"/>
    </source>
</evidence>
<dbReference type="EMBL" id="MGDF01000125">
    <property type="protein sequence ID" value="OGL44792.1"/>
    <property type="molecule type" value="Genomic_DNA"/>
</dbReference>
<proteinExistence type="predicted"/>
<reference evidence="3 4" key="1">
    <citation type="journal article" date="2016" name="Nat. Commun.">
        <title>Thousands of microbial genomes shed light on interconnected biogeochemical processes in an aquifer system.</title>
        <authorList>
            <person name="Anantharaman K."/>
            <person name="Brown C.T."/>
            <person name="Hug L.A."/>
            <person name="Sharon I."/>
            <person name="Castelle C.J."/>
            <person name="Probst A.J."/>
            <person name="Thomas B.C."/>
            <person name="Singh A."/>
            <person name="Wilkins M.J."/>
            <person name="Karaoz U."/>
            <person name="Brodie E.L."/>
            <person name="Williams K.H."/>
            <person name="Hubbard S.S."/>
            <person name="Banfield J.F."/>
        </authorList>
    </citation>
    <scope>NUCLEOTIDE SEQUENCE [LARGE SCALE GENOMIC DNA]</scope>
</reference>
<dbReference type="PANTHER" id="PTHR42685">
    <property type="entry name" value="GERANYLGERANYL DIPHOSPHATE REDUCTASE"/>
    <property type="match status" value="1"/>
</dbReference>
<dbReference type="Pfam" id="PF07992">
    <property type="entry name" value="Pyr_redox_2"/>
    <property type="match status" value="1"/>
</dbReference>
<protein>
    <submittedName>
        <fullName evidence="3">Uncharacterized protein</fullName>
    </submittedName>
</protein>
<comment type="caution">
    <text evidence="3">The sequence shown here is derived from an EMBL/GenBank/DDBJ whole genome shotgun (WGS) entry which is preliminary data.</text>
</comment>
<dbReference type="InterPro" id="IPR002938">
    <property type="entry name" value="FAD-bd"/>
</dbReference>
<feature type="domain" description="FAD-binding" evidence="1">
    <location>
        <begin position="105"/>
        <end position="211"/>
    </location>
</feature>
<dbReference type="InterPro" id="IPR050407">
    <property type="entry name" value="Geranylgeranyl_reductase"/>
</dbReference>
<gene>
    <name evidence="3" type="ORF">A2149_08395</name>
</gene>
<dbReference type="GO" id="GO:0016491">
    <property type="term" value="F:oxidoreductase activity"/>
    <property type="evidence" value="ECO:0007669"/>
    <property type="project" value="InterPro"/>
</dbReference>
<dbReference type="Pfam" id="PF01494">
    <property type="entry name" value="FAD_binding_3"/>
    <property type="match status" value="1"/>
</dbReference>
<dbReference type="InterPro" id="IPR023753">
    <property type="entry name" value="FAD/NAD-binding_dom"/>
</dbReference>
<sequence>MDTDIIIVGGGPSGLMAAKTSAELGLKVILIDLKKEIPSYIRPCCSMWMTEPGYHNENYHFEKNSILFEKNNFSVNYNGNFEDLHRSVRISAKGHTVIMGKKDSPAARVIDKEVLLKGLYEEALRAGVKVQNQTVSTMAEEDRSGVKVKLLYKGKASWITGKILFAADGVNSKITESLGLNKKRKVIFDTHVVSYHMTKVKTPYPDAWIRFTGDAFTGAGGGSMLPKPHKPGEEPYFELYGPTVDYSKISEKEIMKKFFEYPVVKEWFQGAEVIGRFACRWIVWSPIKNPARGKIILLGDSAAFQEVENQGGLMCGYRGAKAAREELEGRKGFDDYNKFWQDFFEFNDKKMLERSCRGAWFRNLKDDDIDYLYSLLEGEFIDGYINHFEAGSKLLEILEKKIDRIKKERPKIAEIMESFYSLSPEDFFP</sequence>
<feature type="domain" description="FAD/NAD(P)-binding" evidence="2">
    <location>
        <begin position="4"/>
        <end position="97"/>
    </location>
</feature>
<evidence type="ECO:0000259" key="2">
    <source>
        <dbReference type="Pfam" id="PF07992"/>
    </source>
</evidence>